<sequence length="91" mass="10859">MFNDILIKPNNNELHVYSYFDREFICSVKLNDKIQIECYDDIVFLSGELKQNTITNQLHLVDRNGFVCPIEFGTVYKKLWLIEDESMFNKF</sequence>
<comment type="caution">
    <text evidence="1">The sequence shown here is derived from an EMBL/GenBank/DDBJ whole genome shotgun (WGS) entry which is preliminary data.</text>
</comment>
<dbReference type="AlphaFoldDB" id="A0A173S9T2"/>
<accession>A0A173S9T2</accession>
<proteinExistence type="predicted"/>
<dbReference type="OrthoDB" id="1652447at2"/>
<gene>
    <name evidence="1" type="ORF">GMA92_01200</name>
</gene>
<dbReference type="EMBL" id="WMQE01000002">
    <property type="protein sequence ID" value="MTK20052.1"/>
    <property type="molecule type" value="Genomic_DNA"/>
</dbReference>
<protein>
    <submittedName>
        <fullName evidence="1">Uncharacterized protein</fullName>
    </submittedName>
</protein>
<name>A0A173S9T2_9FIRM</name>
<evidence type="ECO:0000313" key="2">
    <source>
        <dbReference type="Proteomes" id="UP000487649"/>
    </source>
</evidence>
<dbReference type="GeneID" id="60058743"/>
<evidence type="ECO:0000313" key="1">
    <source>
        <dbReference type="EMBL" id="MTK20052.1"/>
    </source>
</evidence>
<organism evidence="1 2">
    <name type="scientific">Turicibacter sanguinis</name>
    <dbReference type="NCBI Taxonomy" id="154288"/>
    <lineage>
        <taxon>Bacteria</taxon>
        <taxon>Bacillati</taxon>
        <taxon>Bacillota</taxon>
        <taxon>Erysipelotrichia</taxon>
        <taxon>Erysipelotrichales</taxon>
        <taxon>Turicibacteraceae</taxon>
        <taxon>Turicibacter</taxon>
    </lineage>
</organism>
<dbReference type="Proteomes" id="UP000487649">
    <property type="component" value="Unassembled WGS sequence"/>
</dbReference>
<dbReference type="RefSeq" id="WP_006784195.1">
    <property type="nucleotide sequence ID" value="NZ_CABJBH010000006.1"/>
</dbReference>
<reference evidence="1 2" key="1">
    <citation type="journal article" date="2019" name="Nat. Med.">
        <title>A library of human gut bacterial isolates paired with longitudinal multiomics data enables mechanistic microbiome research.</title>
        <authorList>
            <person name="Poyet M."/>
            <person name="Groussin M."/>
            <person name="Gibbons S.M."/>
            <person name="Avila-Pacheco J."/>
            <person name="Jiang X."/>
            <person name="Kearney S.M."/>
            <person name="Perrotta A.R."/>
            <person name="Berdy B."/>
            <person name="Zhao S."/>
            <person name="Lieberman T.D."/>
            <person name="Swanson P.K."/>
            <person name="Smith M."/>
            <person name="Roesemann S."/>
            <person name="Alexander J.E."/>
            <person name="Rich S.A."/>
            <person name="Livny J."/>
            <person name="Vlamakis H."/>
            <person name="Clish C."/>
            <person name="Bullock K."/>
            <person name="Deik A."/>
            <person name="Scott J."/>
            <person name="Pierce K.A."/>
            <person name="Xavier R.J."/>
            <person name="Alm E.J."/>
        </authorList>
    </citation>
    <scope>NUCLEOTIDE SEQUENCE [LARGE SCALE GENOMIC DNA]</scope>
    <source>
        <strain evidence="1 2">BIOML-A198</strain>
    </source>
</reference>